<keyword evidence="3" id="KW-1185">Reference proteome</keyword>
<sequence>MPSGDDTRRGTGQVLPCHASPRSVYRVISHRTSRRLERWGLSGAGPLASSATAWLARELTRRRATSVAGPLVRIAAGAPGPSAGRALAALDRMSADPEVFGEIAFQCLLQSGGPHSDQSARVWSSVAAPLLLAPTPPGRHVPHVRLIAFLDAGPEPAGGRDVRERLVSSLVMGASSDSPRREDLQDLLSTTDHPLILDALAAPWRRPHFLPDPLAAEAAVANPHLVPRERDDVLLAVAKGRLDLIDDEHAGTADALVRGTGLTGTGLAERYRRSLRRLGPGAARERVCELAQRRSYPDHVEPLAAAIDAGYLPADERKRVLFLYRTEQWERYESADPDGQLLYEIWLESHRSHDWYLHNLSDVISEAARRAGRADPLDRYLATRPVRDTDPDGPRPARHRPIGGISGAWGDSGSVHT</sequence>
<name>A0A543DY46_9PSEU</name>
<reference evidence="2 3" key="1">
    <citation type="submission" date="2019-06" db="EMBL/GenBank/DDBJ databases">
        <title>Sequencing the genomes of 1000 actinobacteria strains.</title>
        <authorList>
            <person name="Klenk H.-P."/>
        </authorList>
    </citation>
    <scope>NUCLEOTIDE SEQUENCE [LARGE SCALE GENOMIC DNA]</scope>
    <source>
        <strain evidence="2 3">DSM 45301</strain>
    </source>
</reference>
<comment type="caution">
    <text evidence="2">The sequence shown here is derived from an EMBL/GenBank/DDBJ whole genome shotgun (WGS) entry which is preliminary data.</text>
</comment>
<dbReference type="Proteomes" id="UP000315677">
    <property type="component" value="Unassembled WGS sequence"/>
</dbReference>
<gene>
    <name evidence="2" type="ORF">FB558_1022</name>
</gene>
<evidence type="ECO:0000313" key="3">
    <source>
        <dbReference type="Proteomes" id="UP000315677"/>
    </source>
</evidence>
<dbReference type="EMBL" id="VFPA01000001">
    <property type="protein sequence ID" value="TQM14262.1"/>
    <property type="molecule type" value="Genomic_DNA"/>
</dbReference>
<proteinExistence type="predicted"/>
<accession>A0A543DY46</accession>
<evidence type="ECO:0000256" key="1">
    <source>
        <dbReference type="SAM" id="MobiDB-lite"/>
    </source>
</evidence>
<feature type="compositionally biased region" description="Basic and acidic residues" evidence="1">
    <location>
        <begin position="385"/>
        <end position="395"/>
    </location>
</feature>
<feature type="region of interest" description="Disordered" evidence="1">
    <location>
        <begin position="383"/>
        <end position="417"/>
    </location>
</feature>
<evidence type="ECO:0000313" key="2">
    <source>
        <dbReference type="EMBL" id="TQM14262.1"/>
    </source>
</evidence>
<organism evidence="2 3">
    <name type="scientific">Pseudonocardia kunmingensis</name>
    <dbReference type="NCBI Taxonomy" id="630975"/>
    <lineage>
        <taxon>Bacteria</taxon>
        <taxon>Bacillati</taxon>
        <taxon>Actinomycetota</taxon>
        <taxon>Actinomycetes</taxon>
        <taxon>Pseudonocardiales</taxon>
        <taxon>Pseudonocardiaceae</taxon>
        <taxon>Pseudonocardia</taxon>
    </lineage>
</organism>
<dbReference type="AlphaFoldDB" id="A0A543DY46"/>
<protein>
    <submittedName>
        <fullName evidence="2">Uncharacterized protein</fullName>
    </submittedName>
</protein>